<gene>
    <name evidence="3" type="ORF">BaRGS_00006530</name>
</gene>
<evidence type="ECO:0000313" key="4">
    <source>
        <dbReference type="Proteomes" id="UP001519460"/>
    </source>
</evidence>
<dbReference type="SUPFAM" id="SSF54695">
    <property type="entry name" value="POZ domain"/>
    <property type="match status" value="1"/>
</dbReference>
<accession>A0ABD0LRQ4</accession>
<dbReference type="Gene3D" id="3.30.710.10">
    <property type="entry name" value="Potassium Channel Kv1.1, Chain A"/>
    <property type="match status" value="1"/>
</dbReference>
<dbReference type="PANTHER" id="PTHR22744">
    <property type="entry name" value="HELIX LOOP HELIX PROTEIN 21-RELATED"/>
    <property type="match status" value="1"/>
</dbReference>
<sequence length="260" mass="30003">METEAKKMRTEEKANPFDKADQFSDVVLKVDGRKLHVHKMILARSSPVFNAMFFPDSGTGFKEKNAKEVALPDKNYDEVVNFLTQLYPEHSSKSIKDNQLLSLLALAEEYQVEHVRTKCDQYISQQVTRGSKLSSNQVLMYLWAGHLYNLHHHNSALFTLLGNVRRIATLKANPYYQRLPLKTTKELLEKRCDTLEKENEKLASSSKSLERYKAAINRFINELHIDSTHADCDAWHVRDKLCPNCGVRKVRNEFFSSNLL</sequence>
<dbReference type="InterPro" id="IPR011333">
    <property type="entry name" value="SKP1/BTB/POZ_sf"/>
</dbReference>
<feature type="domain" description="BTB" evidence="2">
    <location>
        <begin position="24"/>
        <end position="87"/>
    </location>
</feature>
<dbReference type="AlphaFoldDB" id="A0ABD0LRQ4"/>
<dbReference type="EMBL" id="JACVVK020000027">
    <property type="protein sequence ID" value="KAK7502166.1"/>
    <property type="molecule type" value="Genomic_DNA"/>
</dbReference>
<organism evidence="3 4">
    <name type="scientific">Batillaria attramentaria</name>
    <dbReference type="NCBI Taxonomy" id="370345"/>
    <lineage>
        <taxon>Eukaryota</taxon>
        <taxon>Metazoa</taxon>
        <taxon>Spiralia</taxon>
        <taxon>Lophotrochozoa</taxon>
        <taxon>Mollusca</taxon>
        <taxon>Gastropoda</taxon>
        <taxon>Caenogastropoda</taxon>
        <taxon>Sorbeoconcha</taxon>
        <taxon>Cerithioidea</taxon>
        <taxon>Batillariidae</taxon>
        <taxon>Batillaria</taxon>
    </lineage>
</organism>
<comment type="caution">
    <text evidence="3">The sequence shown here is derived from an EMBL/GenBank/DDBJ whole genome shotgun (WGS) entry which is preliminary data.</text>
</comment>
<protein>
    <recommendedName>
        <fullName evidence="2">BTB domain-containing protein</fullName>
    </recommendedName>
</protein>
<dbReference type="InterPro" id="IPR000210">
    <property type="entry name" value="BTB/POZ_dom"/>
</dbReference>
<evidence type="ECO:0000259" key="2">
    <source>
        <dbReference type="PROSITE" id="PS50097"/>
    </source>
</evidence>
<dbReference type="Pfam" id="PF00651">
    <property type="entry name" value="BTB"/>
    <property type="match status" value="1"/>
</dbReference>
<name>A0ABD0LRQ4_9CAEN</name>
<dbReference type="PROSITE" id="PS50097">
    <property type="entry name" value="BTB"/>
    <property type="match status" value="1"/>
</dbReference>
<evidence type="ECO:0000313" key="3">
    <source>
        <dbReference type="EMBL" id="KAK7502166.1"/>
    </source>
</evidence>
<dbReference type="CDD" id="cd18186">
    <property type="entry name" value="BTB_POZ_ZBTB_KLHL-like"/>
    <property type="match status" value="1"/>
</dbReference>
<evidence type="ECO:0000256" key="1">
    <source>
        <dbReference type="SAM" id="Coils"/>
    </source>
</evidence>
<feature type="coiled-coil region" evidence="1">
    <location>
        <begin position="185"/>
        <end position="215"/>
    </location>
</feature>
<dbReference type="SMART" id="SM00225">
    <property type="entry name" value="BTB"/>
    <property type="match status" value="1"/>
</dbReference>
<keyword evidence="1" id="KW-0175">Coiled coil</keyword>
<dbReference type="PANTHER" id="PTHR22744:SF17">
    <property type="entry name" value="BTB DOMAIN-CONTAINING PROTEIN"/>
    <property type="match status" value="1"/>
</dbReference>
<reference evidence="3 4" key="1">
    <citation type="journal article" date="2023" name="Sci. Data">
        <title>Genome assembly of the Korean intertidal mud-creeper Batillaria attramentaria.</title>
        <authorList>
            <person name="Patra A.K."/>
            <person name="Ho P.T."/>
            <person name="Jun S."/>
            <person name="Lee S.J."/>
            <person name="Kim Y."/>
            <person name="Won Y.J."/>
        </authorList>
    </citation>
    <scope>NUCLEOTIDE SEQUENCE [LARGE SCALE GENOMIC DNA]</scope>
    <source>
        <strain evidence="3">Wonlab-2016</strain>
    </source>
</reference>
<proteinExistence type="predicted"/>
<dbReference type="Proteomes" id="UP001519460">
    <property type="component" value="Unassembled WGS sequence"/>
</dbReference>
<keyword evidence="4" id="KW-1185">Reference proteome</keyword>